<dbReference type="PROSITE" id="PS51257">
    <property type="entry name" value="PROKAR_LIPOPROTEIN"/>
    <property type="match status" value="1"/>
</dbReference>
<dbReference type="Proteomes" id="UP001589608">
    <property type="component" value="Unassembled WGS sequence"/>
</dbReference>
<dbReference type="Pfam" id="PF14016">
    <property type="entry name" value="DUF4232"/>
    <property type="match status" value="1"/>
</dbReference>
<protein>
    <submittedName>
        <fullName evidence="3">DUF4232 domain-containing protein</fullName>
    </submittedName>
</protein>
<feature type="signal peptide" evidence="1">
    <location>
        <begin position="1"/>
        <end position="25"/>
    </location>
</feature>
<evidence type="ECO:0000313" key="4">
    <source>
        <dbReference type="Proteomes" id="UP001589608"/>
    </source>
</evidence>
<accession>A0ABV5MKT5</accession>
<evidence type="ECO:0000259" key="2">
    <source>
        <dbReference type="Pfam" id="PF14016"/>
    </source>
</evidence>
<evidence type="ECO:0000256" key="1">
    <source>
        <dbReference type="SAM" id="SignalP"/>
    </source>
</evidence>
<keyword evidence="4" id="KW-1185">Reference proteome</keyword>
<organism evidence="3 4">
    <name type="scientific">Dactylosporangium vinaceum</name>
    <dbReference type="NCBI Taxonomy" id="53362"/>
    <lineage>
        <taxon>Bacteria</taxon>
        <taxon>Bacillati</taxon>
        <taxon>Actinomycetota</taxon>
        <taxon>Actinomycetes</taxon>
        <taxon>Micromonosporales</taxon>
        <taxon>Micromonosporaceae</taxon>
        <taxon>Dactylosporangium</taxon>
    </lineage>
</organism>
<keyword evidence="1" id="KW-0732">Signal</keyword>
<name>A0ABV5MKT5_9ACTN</name>
<comment type="caution">
    <text evidence="3">The sequence shown here is derived from an EMBL/GenBank/DDBJ whole genome shotgun (WGS) entry which is preliminary data.</text>
</comment>
<dbReference type="EMBL" id="JBHMCA010000067">
    <property type="protein sequence ID" value="MFB9449483.1"/>
    <property type="molecule type" value="Genomic_DNA"/>
</dbReference>
<evidence type="ECO:0000313" key="3">
    <source>
        <dbReference type="EMBL" id="MFB9449483.1"/>
    </source>
</evidence>
<feature type="chain" id="PRO_5045376079" evidence="1">
    <location>
        <begin position="26"/>
        <end position="177"/>
    </location>
</feature>
<dbReference type="RefSeq" id="WP_223094459.1">
    <property type="nucleotide sequence ID" value="NZ_CP061913.1"/>
</dbReference>
<gene>
    <name evidence="3" type="ORF">ACFFTR_40935</name>
</gene>
<dbReference type="InterPro" id="IPR025326">
    <property type="entry name" value="DUF4232"/>
</dbReference>
<sequence length="177" mass="17446">MIRVAGLVAVLLLGGCAATVQTASASSSALPSASPLPSSAACRRTSGLTVTLGRGEAGATHRSVRLVFTNTGTAPCRTKGYPGVDALDAGGARAGRAERTLGGYLGGPRVVQPVTIPAGGRVSALVEGSAAPADGSSCTGYAKLLVTAPDDTESTTLPWDTDTCADLQVHPVEAGGA</sequence>
<feature type="domain" description="DUF4232" evidence="2">
    <location>
        <begin position="45"/>
        <end position="172"/>
    </location>
</feature>
<reference evidence="3 4" key="1">
    <citation type="submission" date="2024-09" db="EMBL/GenBank/DDBJ databases">
        <authorList>
            <person name="Sun Q."/>
            <person name="Mori K."/>
        </authorList>
    </citation>
    <scope>NUCLEOTIDE SEQUENCE [LARGE SCALE GENOMIC DNA]</scope>
    <source>
        <strain evidence="3 4">JCM 3307</strain>
    </source>
</reference>
<proteinExistence type="predicted"/>